<dbReference type="PANTHER" id="PTHR46696">
    <property type="entry name" value="P450, PUTATIVE (EUROFUNG)-RELATED"/>
    <property type="match status" value="1"/>
</dbReference>
<dbReference type="Gene3D" id="1.10.630.10">
    <property type="entry name" value="Cytochrome P450"/>
    <property type="match status" value="1"/>
</dbReference>
<dbReference type="InterPro" id="IPR036396">
    <property type="entry name" value="Cyt_P450_sf"/>
</dbReference>
<protein>
    <submittedName>
        <fullName evidence="3">Cytochrome P450</fullName>
    </submittedName>
</protein>
<proteinExistence type="inferred from homology"/>
<reference evidence="3 4" key="1">
    <citation type="submission" date="2021-03" db="EMBL/GenBank/DDBJ databases">
        <title>Sequencing the genomes of 1000 actinobacteria strains.</title>
        <authorList>
            <person name="Klenk H.-P."/>
        </authorList>
    </citation>
    <scope>NUCLEOTIDE SEQUENCE [LARGE SCALE GENOMIC DNA]</scope>
    <source>
        <strain evidence="3 4">DSM 45510</strain>
    </source>
</reference>
<keyword evidence="2" id="KW-0503">Monooxygenase</keyword>
<dbReference type="RefSeq" id="WP_209664005.1">
    <property type="nucleotide sequence ID" value="NZ_JAGGMS010000001.1"/>
</dbReference>
<evidence type="ECO:0000313" key="4">
    <source>
        <dbReference type="Proteomes" id="UP000741013"/>
    </source>
</evidence>
<dbReference type="SUPFAM" id="SSF48264">
    <property type="entry name" value="Cytochrome P450"/>
    <property type="match status" value="1"/>
</dbReference>
<keyword evidence="4" id="KW-1185">Reference proteome</keyword>
<evidence type="ECO:0000256" key="1">
    <source>
        <dbReference type="ARBA" id="ARBA00010617"/>
    </source>
</evidence>
<dbReference type="InterPro" id="IPR001128">
    <property type="entry name" value="Cyt_P450"/>
</dbReference>
<dbReference type="PANTHER" id="PTHR46696:SF1">
    <property type="entry name" value="CYTOCHROME P450 YJIB-RELATED"/>
    <property type="match status" value="1"/>
</dbReference>
<dbReference type="CDD" id="cd11030">
    <property type="entry name" value="CYP105-like"/>
    <property type="match status" value="1"/>
</dbReference>
<dbReference type="PROSITE" id="PS00086">
    <property type="entry name" value="CYTOCHROME_P450"/>
    <property type="match status" value="1"/>
</dbReference>
<name>A0ABS4PLY7_9PSEU</name>
<gene>
    <name evidence="3" type="ORF">JOM49_001960</name>
</gene>
<accession>A0ABS4PLY7</accession>
<dbReference type="EMBL" id="JAGGMS010000001">
    <property type="protein sequence ID" value="MBP2180434.1"/>
    <property type="molecule type" value="Genomic_DNA"/>
</dbReference>
<evidence type="ECO:0000256" key="2">
    <source>
        <dbReference type="RuleBase" id="RU000461"/>
    </source>
</evidence>
<dbReference type="PRINTS" id="PR00359">
    <property type="entry name" value="BP450"/>
</dbReference>
<organism evidence="3 4">
    <name type="scientific">Amycolatopsis magusensis</name>
    <dbReference type="NCBI Taxonomy" id="882444"/>
    <lineage>
        <taxon>Bacteria</taxon>
        <taxon>Bacillati</taxon>
        <taxon>Actinomycetota</taxon>
        <taxon>Actinomycetes</taxon>
        <taxon>Pseudonocardiales</taxon>
        <taxon>Pseudonocardiaceae</taxon>
        <taxon>Amycolatopsis</taxon>
    </lineage>
</organism>
<dbReference type="PRINTS" id="PR00385">
    <property type="entry name" value="P450"/>
</dbReference>
<dbReference type="Proteomes" id="UP000741013">
    <property type="component" value="Unassembled WGS sequence"/>
</dbReference>
<dbReference type="InterPro" id="IPR002397">
    <property type="entry name" value="Cyt_P450_B"/>
</dbReference>
<dbReference type="InterPro" id="IPR017972">
    <property type="entry name" value="Cyt_P450_CS"/>
</dbReference>
<dbReference type="Pfam" id="PF00067">
    <property type="entry name" value="p450"/>
    <property type="match status" value="1"/>
</dbReference>
<sequence>MTETVPQAPVLPTERVAGCPFDPPAALAELRAEQPVSRMTYPDGHVGYLATSHAAAKAVLTDRRFGSRGDLLRAPIPMGMGSPSAEVPPGMFTAMDPPEHTHYRRSIAGWFTLRRLRQLEPRITEIVDQHLDAIAAVPPSDGPVDLVRDFADPVSALVISELLGVAPEDQQRFLDATKAVFTVHSSAEEAMAGFAGLRGFLAELVQAKRDSGGDDLISTIAAEGKLTDEELMTIGSVLLMAGHDTSSNQLALSVYALLREPEQREKLLADPSLIGPATEELLRYLNIVHIGSIRAALEDFEFYGHQLKTGDAMLVSLSAANRDPEVYDHADELDLTRSGPGHLAFGHGVHQCVGQQLARIEFKIALTALFTRFPGLRLAVPEDEVRMRGDSIIYGVHELPVTWEDRTR</sequence>
<keyword evidence="2" id="KW-0408">Iron</keyword>
<keyword evidence="2" id="KW-0479">Metal-binding</keyword>
<evidence type="ECO:0000313" key="3">
    <source>
        <dbReference type="EMBL" id="MBP2180434.1"/>
    </source>
</evidence>
<comment type="similarity">
    <text evidence="1 2">Belongs to the cytochrome P450 family.</text>
</comment>
<keyword evidence="2" id="KW-0349">Heme</keyword>
<keyword evidence="2" id="KW-0560">Oxidoreductase</keyword>
<comment type="caution">
    <text evidence="3">The sequence shown here is derived from an EMBL/GenBank/DDBJ whole genome shotgun (WGS) entry which is preliminary data.</text>
</comment>